<dbReference type="AlphaFoldDB" id="A0A644WIA1"/>
<dbReference type="GO" id="GO:0003676">
    <property type="term" value="F:nucleic acid binding"/>
    <property type="evidence" value="ECO:0007669"/>
    <property type="project" value="InterPro"/>
</dbReference>
<dbReference type="InterPro" id="IPR012337">
    <property type="entry name" value="RNaseH-like_sf"/>
</dbReference>
<feature type="domain" description="Integrase catalytic" evidence="1">
    <location>
        <begin position="286"/>
        <end position="469"/>
    </location>
</feature>
<evidence type="ECO:0000259" key="1">
    <source>
        <dbReference type="PROSITE" id="PS50994"/>
    </source>
</evidence>
<dbReference type="InterPro" id="IPR025948">
    <property type="entry name" value="HTH-like_dom"/>
</dbReference>
<protein>
    <recommendedName>
        <fullName evidence="1">Integrase catalytic domain-containing protein</fullName>
    </recommendedName>
</protein>
<dbReference type="PROSITE" id="PS50994">
    <property type="entry name" value="INTEGRASE"/>
    <property type="match status" value="1"/>
</dbReference>
<reference evidence="2" key="1">
    <citation type="submission" date="2019-08" db="EMBL/GenBank/DDBJ databases">
        <authorList>
            <person name="Kucharzyk K."/>
            <person name="Murdoch R.W."/>
            <person name="Higgins S."/>
            <person name="Loffler F."/>
        </authorList>
    </citation>
    <scope>NUCLEOTIDE SEQUENCE</scope>
</reference>
<dbReference type="InterPro" id="IPR036397">
    <property type="entry name" value="RNaseH_sf"/>
</dbReference>
<dbReference type="InterPro" id="IPR050900">
    <property type="entry name" value="Transposase_IS3/IS150/IS904"/>
</dbReference>
<dbReference type="Gene3D" id="3.30.420.10">
    <property type="entry name" value="Ribonuclease H-like superfamily/Ribonuclease H"/>
    <property type="match status" value="1"/>
</dbReference>
<dbReference type="InterPro" id="IPR001584">
    <property type="entry name" value="Integrase_cat-core"/>
</dbReference>
<dbReference type="SUPFAM" id="SSF53098">
    <property type="entry name" value="Ribonuclease H-like"/>
    <property type="match status" value="1"/>
</dbReference>
<gene>
    <name evidence="2" type="ORF">SDC9_49493</name>
</gene>
<dbReference type="PANTHER" id="PTHR46889">
    <property type="entry name" value="TRANSPOSASE INSF FOR INSERTION SEQUENCE IS3B-RELATED"/>
    <property type="match status" value="1"/>
</dbReference>
<organism evidence="2">
    <name type="scientific">bioreactor metagenome</name>
    <dbReference type="NCBI Taxonomy" id="1076179"/>
    <lineage>
        <taxon>unclassified sequences</taxon>
        <taxon>metagenomes</taxon>
        <taxon>ecological metagenomes</taxon>
    </lineage>
</organism>
<dbReference type="Pfam" id="PF13276">
    <property type="entry name" value="HTH_21"/>
    <property type="match status" value="1"/>
</dbReference>
<accession>A0A644WIA1</accession>
<dbReference type="Pfam" id="PF13683">
    <property type="entry name" value="rve_3"/>
    <property type="match status" value="1"/>
</dbReference>
<dbReference type="GO" id="GO:0015074">
    <property type="term" value="P:DNA integration"/>
    <property type="evidence" value="ECO:0007669"/>
    <property type="project" value="InterPro"/>
</dbReference>
<dbReference type="EMBL" id="VSSQ01000935">
    <property type="protein sequence ID" value="MPM03228.1"/>
    <property type="molecule type" value="Genomic_DNA"/>
</dbReference>
<dbReference type="PANTHER" id="PTHR46889:SF4">
    <property type="entry name" value="TRANSPOSASE INSO FOR INSERTION SEQUENCE ELEMENT IS911B-RELATED"/>
    <property type="match status" value="1"/>
</dbReference>
<name>A0A644WIA1_9ZZZZ</name>
<sequence>MLDPDTAAIVAIEPQAMEEAAVELGPYIGGGLPVEVLWTLSQCDPGLSEFQRFGEMVFGPGDPAFDTAALELDVVQEPLHLVLSRQAVHEGVEQPVGLLVQVRQLPGQVGDQVVLDVLLGIHGLVERSTEVVAVASWQRKRGVVTLDGILDGLHPEEGQVADVLVASHAEEVGILAALGFHVDEPVLASGFMAAVAPQDALEVVVMDLHMQQPSRVAVRDVVIRHAKAHPAWGHRKIWAMTRHDGHHVCQATVLRLLRDEGLLLEANHQRERRKLAERRKAAFAKEPTGPNQVWQLDFSEYETTAGGTWRIASCRDYWAKYEFDAHVAPTANMHDAVAAVELALAEAEALLGHPLIDDCEVDEATGEILPVLTIVTDNGGPFRSFTFEAFITPHPELRHVRTRVRTPGQNGSRERGFGTMKYEWLFREEIDNGLQLVEQVNAYRHDYNHVRPHEAIAWNRPSDVYAGIADPTIPNFDIKETLPTT</sequence>
<comment type="caution">
    <text evidence="2">The sequence shown here is derived from an EMBL/GenBank/DDBJ whole genome shotgun (WGS) entry which is preliminary data.</text>
</comment>
<evidence type="ECO:0000313" key="2">
    <source>
        <dbReference type="EMBL" id="MPM03228.1"/>
    </source>
</evidence>
<proteinExistence type="predicted"/>